<dbReference type="PANTHER" id="PTHR13184:SF5">
    <property type="entry name" value="METHYLTRANSFERASE-LIKE PROTEIN 17, MITOCHONDRIAL"/>
    <property type="match status" value="1"/>
</dbReference>
<evidence type="ECO:0000256" key="2">
    <source>
        <dbReference type="ARBA" id="ARBA00022946"/>
    </source>
</evidence>
<dbReference type="GO" id="GO:0008168">
    <property type="term" value="F:methyltransferase activity"/>
    <property type="evidence" value="ECO:0007669"/>
    <property type="project" value="InterPro"/>
</dbReference>
<dbReference type="InterPro" id="IPR015324">
    <property type="entry name" value="Ribosomal_Rsm22-like"/>
</dbReference>
<dbReference type="GO" id="GO:0015935">
    <property type="term" value="C:small ribosomal subunit"/>
    <property type="evidence" value="ECO:0007669"/>
    <property type="project" value="TreeGrafter"/>
</dbReference>
<dbReference type="KEGG" id="dde:Dde_2712"/>
<keyword evidence="7" id="KW-1185">Reference proteome</keyword>
<proteinExistence type="predicted"/>
<dbReference type="Proteomes" id="UP000002710">
    <property type="component" value="Chromosome"/>
</dbReference>
<feature type="compositionally biased region" description="Low complexity" evidence="5">
    <location>
        <begin position="449"/>
        <end position="460"/>
    </location>
</feature>
<evidence type="ECO:0000313" key="7">
    <source>
        <dbReference type="Proteomes" id="UP000002710"/>
    </source>
</evidence>
<dbReference type="PANTHER" id="PTHR13184">
    <property type="entry name" value="37S RIBOSOMAL PROTEIN S22"/>
    <property type="match status" value="1"/>
</dbReference>
<dbReference type="eggNOG" id="COG5459">
    <property type="taxonomic scope" value="Bacteria"/>
</dbReference>
<name>Q30XT8_OLEA2</name>
<dbReference type="GO" id="GO:0003735">
    <property type="term" value="F:structural constituent of ribosome"/>
    <property type="evidence" value="ECO:0007669"/>
    <property type="project" value="TreeGrafter"/>
</dbReference>
<dbReference type="InterPro" id="IPR029063">
    <property type="entry name" value="SAM-dependent_MTases_sf"/>
</dbReference>
<dbReference type="EMBL" id="CP000112">
    <property type="protein sequence ID" value="ABB39508.1"/>
    <property type="molecule type" value="Genomic_DNA"/>
</dbReference>
<feature type="compositionally biased region" description="Basic and acidic residues" evidence="5">
    <location>
        <begin position="491"/>
        <end position="544"/>
    </location>
</feature>
<accession>Q30XT8</accession>
<keyword evidence="4" id="KW-0411">Iron-sulfur</keyword>
<gene>
    <name evidence="6" type="ordered locus">Dde_2712</name>
</gene>
<feature type="compositionally biased region" description="Basic and acidic residues" evidence="5">
    <location>
        <begin position="461"/>
        <end position="485"/>
    </location>
</feature>
<dbReference type="Gene3D" id="3.40.50.150">
    <property type="entry name" value="Vaccinia Virus protein VP39"/>
    <property type="match status" value="1"/>
</dbReference>
<dbReference type="HOGENOM" id="CLU_029519_0_0_7"/>
<dbReference type="AlphaFoldDB" id="Q30XT8"/>
<dbReference type="GO" id="GO:0006412">
    <property type="term" value="P:translation"/>
    <property type="evidence" value="ECO:0007669"/>
    <property type="project" value="InterPro"/>
</dbReference>
<dbReference type="Pfam" id="PF09243">
    <property type="entry name" value="Rsm22"/>
    <property type="match status" value="1"/>
</dbReference>
<dbReference type="SUPFAM" id="SSF53335">
    <property type="entry name" value="S-adenosyl-L-methionine-dependent methyltransferases"/>
    <property type="match status" value="1"/>
</dbReference>
<dbReference type="GO" id="GO:0051536">
    <property type="term" value="F:iron-sulfur cluster binding"/>
    <property type="evidence" value="ECO:0007669"/>
    <property type="project" value="UniProtKB-KW"/>
</dbReference>
<dbReference type="GO" id="GO:0046872">
    <property type="term" value="F:metal ion binding"/>
    <property type="evidence" value="ECO:0007669"/>
    <property type="project" value="UniProtKB-KW"/>
</dbReference>
<keyword evidence="1" id="KW-0479">Metal-binding</keyword>
<protein>
    <submittedName>
        <fullName evidence="6">Ribosomal small subunit Rsm22</fullName>
    </submittedName>
</protein>
<reference evidence="6 7" key="1">
    <citation type="journal article" date="2011" name="J. Bacteriol.">
        <title>Complete genome sequence and updated annotation of Desulfovibrio alaskensis G20.</title>
        <authorList>
            <person name="Hauser L.J."/>
            <person name="Land M.L."/>
            <person name="Brown S.D."/>
            <person name="Larimer F."/>
            <person name="Keller K.L."/>
            <person name="Rapp-Giles B.J."/>
            <person name="Price M.N."/>
            <person name="Lin M."/>
            <person name="Bruce D.C."/>
            <person name="Detter J.C."/>
            <person name="Tapia R."/>
            <person name="Han C.S."/>
            <person name="Goodwin L.A."/>
            <person name="Cheng J.F."/>
            <person name="Pitluck S."/>
            <person name="Copeland A."/>
            <person name="Lucas S."/>
            <person name="Nolan M."/>
            <person name="Lapidus A.L."/>
            <person name="Palumbo A.V."/>
            <person name="Wall J.D."/>
        </authorList>
    </citation>
    <scope>NUCLEOTIDE SEQUENCE [LARGE SCALE GENOMIC DNA]</scope>
    <source>
        <strain evidence="7">ATCC BAA 1058 / DSM 17464 / G20</strain>
    </source>
</reference>
<evidence type="ECO:0000313" key="6">
    <source>
        <dbReference type="EMBL" id="ABB39508.1"/>
    </source>
</evidence>
<keyword evidence="2" id="KW-0809">Transit peptide</keyword>
<feature type="region of interest" description="Disordered" evidence="5">
    <location>
        <begin position="441"/>
        <end position="576"/>
    </location>
</feature>
<dbReference type="STRING" id="207559.Dde_2712"/>
<keyword evidence="3" id="KW-0408">Iron</keyword>
<dbReference type="InterPro" id="IPR052571">
    <property type="entry name" value="Mt_RNA_Methyltransferase"/>
</dbReference>
<evidence type="ECO:0000256" key="5">
    <source>
        <dbReference type="SAM" id="MobiDB-lite"/>
    </source>
</evidence>
<evidence type="ECO:0000256" key="1">
    <source>
        <dbReference type="ARBA" id="ARBA00022723"/>
    </source>
</evidence>
<organism evidence="6 7">
    <name type="scientific">Oleidesulfovibrio alaskensis (strain ATCC BAA-1058 / DSM 17464 / G20)</name>
    <name type="common">Desulfovibrio alaskensis</name>
    <dbReference type="NCBI Taxonomy" id="207559"/>
    <lineage>
        <taxon>Bacteria</taxon>
        <taxon>Pseudomonadati</taxon>
        <taxon>Thermodesulfobacteriota</taxon>
        <taxon>Desulfovibrionia</taxon>
        <taxon>Desulfovibrionales</taxon>
        <taxon>Desulfovibrionaceae</taxon>
        <taxon>Oleidesulfovibrio</taxon>
    </lineage>
</organism>
<evidence type="ECO:0000256" key="3">
    <source>
        <dbReference type="ARBA" id="ARBA00023004"/>
    </source>
</evidence>
<sequence length="576" mass="64537">MHQGILTPPTRQTQDILARYRQILAGVMPLRQAHRRELPYAIRDLSRVLTSERTDMRKGYWTAPRQISAYVHYFLPWNLYRLSWLLPSLDLKLDTPARGDSPPVLLDLGSGPLTMAQALWICRPELRSVPLTFICADMSSKPMEQGLELLTALARSEGAELAWRVKLVRAPLEAVLRENRGKIDLLTGANVLNELRPGKRQQPGERMESVIRGIASALRRGGHMLMMEPGTRHGGQTLSRARSNLMECGCAPLAPCPHYGECPMNGSADNAWCHFNMPSHLAPDWLRQLTGEARFEKRNVSLSYLYACRVPPASGEAVQESRPVAPIRPPARPAPVSEADAEDILDEWDDWDDDTGTVTAHFPQRDTGLVRVISEPFSVQDHPASARYCCSAYGLTLLRNSERIRSGALVPVCWPLDIHDRRWRDAKSGAVMVEARTYTGSPDAEADCAPALRAARPQQPADRRNDRYRTHPDTQPDTRPRRHSDAQSGRRANDNRRDDERRNDGRRDDGRRDDGRRDDGRKTRHDGSRPDRKGPQAADPAKKGADRHKGKNTAGSSRKPKKTTKPAPSSGGRRGR</sequence>
<dbReference type="RefSeq" id="WP_011368534.1">
    <property type="nucleotide sequence ID" value="NC_007519.1"/>
</dbReference>
<evidence type="ECO:0000256" key="4">
    <source>
        <dbReference type="ARBA" id="ARBA00023014"/>
    </source>
</evidence>